<name>A0AAV3ZXY2_9GAST</name>
<proteinExistence type="predicted"/>
<sequence>MMYRVQGPQNHTLRFRSPTWTRLGDSLSAFQAIQSKNFKLIDIRRLYNLIRKFPPYIHISFVWIPAHVGIRGNENVDKLAKAALNRASCSSKLICWSNLKPKINAYIHSVWQKNWDAEGANKLHEVLSNLGDDLHRRGEGAGRKLETVMCRLRVGHTWLTQSYFLKNEEQPFCYACDSLYTVRHILIECPDFQVTRRKYFSLTDLYRLFREVNPSYIVGYLK</sequence>
<gene>
    <name evidence="1" type="ORF">PoB_002604200</name>
</gene>
<reference evidence="1 2" key="1">
    <citation type="journal article" date="2021" name="Elife">
        <title>Chloroplast acquisition without the gene transfer in kleptoplastic sea slugs, Plakobranchus ocellatus.</title>
        <authorList>
            <person name="Maeda T."/>
            <person name="Takahashi S."/>
            <person name="Yoshida T."/>
            <person name="Shimamura S."/>
            <person name="Takaki Y."/>
            <person name="Nagai Y."/>
            <person name="Toyoda A."/>
            <person name="Suzuki Y."/>
            <person name="Arimoto A."/>
            <person name="Ishii H."/>
            <person name="Satoh N."/>
            <person name="Nishiyama T."/>
            <person name="Hasebe M."/>
            <person name="Maruyama T."/>
            <person name="Minagawa J."/>
            <person name="Obokata J."/>
            <person name="Shigenobu S."/>
        </authorList>
    </citation>
    <scope>NUCLEOTIDE SEQUENCE [LARGE SCALE GENOMIC DNA]</scope>
</reference>
<evidence type="ECO:0000313" key="2">
    <source>
        <dbReference type="Proteomes" id="UP000735302"/>
    </source>
</evidence>
<comment type="caution">
    <text evidence="1">The sequence shown here is derived from an EMBL/GenBank/DDBJ whole genome shotgun (WGS) entry which is preliminary data.</text>
</comment>
<organism evidence="1 2">
    <name type="scientific">Plakobranchus ocellatus</name>
    <dbReference type="NCBI Taxonomy" id="259542"/>
    <lineage>
        <taxon>Eukaryota</taxon>
        <taxon>Metazoa</taxon>
        <taxon>Spiralia</taxon>
        <taxon>Lophotrochozoa</taxon>
        <taxon>Mollusca</taxon>
        <taxon>Gastropoda</taxon>
        <taxon>Heterobranchia</taxon>
        <taxon>Euthyneura</taxon>
        <taxon>Panpulmonata</taxon>
        <taxon>Sacoglossa</taxon>
        <taxon>Placobranchoidea</taxon>
        <taxon>Plakobranchidae</taxon>
        <taxon>Plakobranchus</taxon>
    </lineage>
</organism>
<keyword evidence="2" id="KW-1185">Reference proteome</keyword>
<dbReference type="InterPro" id="IPR036397">
    <property type="entry name" value="RNaseH_sf"/>
</dbReference>
<dbReference type="Proteomes" id="UP000735302">
    <property type="component" value="Unassembled WGS sequence"/>
</dbReference>
<dbReference type="Gene3D" id="3.30.420.10">
    <property type="entry name" value="Ribonuclease H-like superfamily/Ribonuclease H"/>
    <property type="match status" value="1"/>
</dbReference>
<dbReference type="GO" id="GO:0003676">
    <property type="term" value="F:nucleic acid binding"/>
    <property type="evidence" value="ECO:0007669"/>
    <property type="project" value="InterPro"/>
</dbReference>
<evidence type="ECO:0000313" key="1">
    <source>
        <dbReference type="EMBL" id="GFN99536.1"/>
    </source>
</evidence>
<dbReference type="SUPFAM" id="SSF53098">
    <property type="entry name" value="Ribonuclease H-like"/>
    <property type="match status" value="1"/>
</dbReference>
<dbReference type="InterPro" id="IPR012337">
    <property type="entry name" value="RNaseH-like_sf"/>
</dbReference>
<dbReference type="EMBL" id="BLXT01003003">
    <property type="protein sequence ID" value="GFN99536.1"/>
    <property type="molecule type" value="Genomic_DNA"/>
</dbReference>
<protein>
    <submittedName>
        <fullName evidence="1">Ribonuclease hi</fullName>
    </submittedName>
</protein>
<dbReference type="AlphaFoldDB" id="A0AAV3ZXY2"/>
<accession>A0AAV3ZXY2</accession>